<dbReference type="AGR" id="ZFIN:ZDB-GENE-060929-840"/>
<evidence type="ECO:0000313" key="10">
    <source>
        <dbReference type="ZFIN" id="ZDB-GENE-060929-840"/>
    </source>
</evidence>
<dbReference type="OrthoDB" id="193703at2759"/>
<reference evidence="9" key="4">
    <citation type="journal article" date="2015" name="Nat. Commun.">
        <title>RFX transcription factors are essential for hearing in mice.</title>
        <authorList>
            <person name="Elkon R."/>
            <person name="Milon B."/>
            <person name="Morrison L."/>
            <person name="Shah M."/>
            <person name="Vijayakumar S."/>
            <person name="Racherla M."/>
            <person name="Leitch C.C."/>
            <person name="Silipino L."/>
            <person name="Hadi S."/>
            <person name="Weiss-Gayet M."/>
            <person name="Barras E."/>
            <person name="Schmid C.D."/>
            <person name="Ait-Lounis A."/>
            <person name="Barnes A."/>
            <person name="Song Y."/>
            <person name="Eisenman D.J."/>
            <person name="Eliyahu E."/>
            <person name="Frolenkov G.I."/>
            <person name="Strome S.E."/>
            <person name="Durand B."/>
            <person name="Zaghloul N.A."/>
            <person name="Jones S.M."/>
            <person name="Reith W."/>
            <person name="Hertzano R."/>
        </authorList>
    </citation>
    <scope>NUCLEOTIDE SEQUENCE</scope>
    <source>
        <strain evidence="9">Tuebingen</strain>
    </source>
</reference>
<dbReference type="Proteomes" id="UP000000437">
    <property type="component" value="Chromosome 15"/>
</dbReference>
<reference evidence="7 8" key="2">
    <citation type="journal article" date="2013" name="Nature">
        <title>The zebrafish reference genome sequence and its relationship to the human genome.</title>
        <authorList>
            <consortium name="Genome Reference Consortium Zebrafish"/>
            <person name="Howe K."/>
            <person name="Clark M.D."/>
            <person name="Torroja C.F."/>
            <person name="Torrance J."/>
            <person name="Berthelot C."/>
            <person name="Muffato M."/>
            <person name="Collins J.E."/>
            <person name="Humphray S."/>
            <person name="McLaren K."/>
            <person name="Matthews L."/>
            <person name="McLaren S."/>
            <person name="Sealy I."/>
            <person name="Caccamo M."/>
            <person name="Churcher C."/>
            <person name="Scott C."/>
            <person name="Barrett J.C."/>
            <person name="Koch R."/>
            <person name="Rauch G.J."/>
            <person name="White S."/>
            <person name="Chow W."/>
            <person name="Kilian B."/>
            <person name="Quintais L.T."/>
            <person name="Guerra-Assuncao J.A."/>
            <person name="Zhou Y."/>
            <person name="Gu Y."/>
            <person name="Yen J."/>
            <person name="Vogel J.H."/>
            <person name="Eyre T."/>
            <person name="Redmond S."/>
            <person name="Banerjee R."/>
            <person name="Chi J."/>
            <person name="Fu B."/>
            <person name="Langley E."/>
            <person name="Maguire S.F."/>
            <person name="Laird G.K."/>
            <person name="Lloyd D."/>
            <person name="Kenyon E."/>
            <person name="Donaldson S."/>
            <person name="Sehra H."/>
            <person name="Almeida-King J."/>
            <person name="Loveland J."/>
            <person name="Trevanion S."/>
            <person name="Jones M."/>
            <person name="Quail M."/>
            <person name="Willey D."/>
            <person name="Hunt A."/>
            <person name="Burton J."/>
            <person name="Sims S."/>
            <person name="McLay K."/>
            <person name="Plumb B."/>
            <person name="Davis J."/>
            <person name="Clee C."/>
            <person name="Oliver K."/>
            <person name="Clark R."/>
            <person name="Riddle C."/>
            <person name="Elliot D."/>
            <person name="Eliott D."/>
            <person name="Threadgold G."/>
            <person name="Harden G."/>
            <person name="Ware D."/>
            <person name="Begum S."/>
            <person name="Mortimore B."/>
            <person name="Mortimer B."/>
            <person name="Kerry G."/>
            <person name="Heath P."/>
            <person name="Phillimore B."/>
            <person name="Tracey A."/>
            <person name="Corby N."/>
            <person name="Dunn M."/>
            <person name="Johnson C."/>
            <person name="Wood J."/>
            <person name="Clark S."/>
            <person name="Pelan S."/>
            <person name="Griffiths G."/>
            <person name="Smith M."/>
            <person name="Glithero R."/>
            <person name="Howden P."/>
            <person name="Barker N."/>
            <person name="Lloyd C."/>
            <person name="Stevens C."/>
            <person name="Harley J."/>
            <person name="Holt K."/>
            <person name="Panagiotidis G."/>
            <person name="Lovell J."/>
            <person name="Beasley H."/>
            <person name="Henderson C."/>
            <person name="Gordon D."/>
            <person name="Auger K."/>
            <person name="Wright D."/>
            <person name="Collins J."/>
            <person name="Raisen C."/>
            <person name="Dyer L."/>
            <person name="Leung K."/>
            <person name="Robertson L."/>
            <person name="Ambridge K."/>
            <person name="Leongamornlert D."/>
            <person name="McGuire S."/>
            <person name="Gilderthorp R."/>
            <person name="Griffiths C."/>
            <person name="Manthravadi D."/>
            <person name="Nichol S."/>
            <person name="Barker G."/>
            <person name="Whitehead S."/>
            <person name="Kay M."/>
            <person name="Brown J."/>
            <person name="Murnane C."/>
            <person name="Gray E."/>
            <person name="Humphries M."/>
            <person name="Sycamore N."/>
            <person name="Barker D."/>
            <person name="Saunders D."/>
            <person name="Wallis J."/>
            <person name="Babbage A."/>
            <person name="Hammond S."/>
            <person name="Mashreghi-Mohammadi M."/>
            <person name="Barr L."/>
            <person name="Martin S."/>
            <person name="Wray P."/>
            <person name="Ellington A."/>
            <person name="Matthews N."/>
            <person name="Ellwood M."/>
            <person name="Woodmansey R."/>
            <person name="Clark G."/>
            <person name="Cooper J."/>
            <person name="Cooper J."/>
            <person name="Tromans A."/>
            <person name="Grafham D."/>
            <person name="Skuce C."/>
            <person name="Pandian R."/>
            <person name="Andrews R."/>
            <person name="Harrison E."/>
            <person name="Kimberley A."/>
            <person name="Garnett J."/>
            <person name="Fosker N."/>
            <person name="Hall R."/>
            <person name="Garner P."/>
            <person name="Kelly D."/>
            <person name="Bird C."/>
            <person name="Palmer S."/>
            <person name="Gehring I."/>
            <person name="Berger A."/>
            <person name="Dooley C.M."/>
            <person name="Ersan-Urun Z."/>
            <person name="Eser C."/>
            <person name="Geiger H."/>
            <person name="Geisler M."/>
            <person name="Karotki L."/>
            <person name="Kirn A."/>
            <person name="Konantz J."/>
            <person name="Konantz M."/>
            <person name="Oberlander M."/>
            <person name="Rudolph-Geiger S."/>
            <person name="Teucke M."/>
            <person name="Lanz C."/>
            <person name="Raddatz G."/>
            <person name="Osoegawa K."/>
            <person name="Zhu B."/>
            <person name="Rapp A."/>
            <person name="Widaa S."/>
            <person name="Langford C."/>
            <person name="Yang F."/>
            <person name="Schuster S.C."/>
            <person name="Carter N.P."/>
            <person name="Harrow J."/>
            <person name="Ning Z."/>
            <person name="Herrero J."/>
            <person name="Searle S.M."/>
            <person name="Enright A."/>
            <person name="Geisler R."/>
            <person name="Plasterk R.H."/>
            <person name="Lee C."/>
            <person name="Westerfield M."/>
            <person name="de Jong P.J."/>
            <person name="Zon L.I."/>
            <person name="Postlethwait J.H."/>
            <person name="Nusslein-Volhard C."/>
            <person name="Hubbard T.J."/>
            <person name="Roest Crollius H."/>
            <person name="Rogers J."/>
            <person name="Stemple D.L."/>
        </authorList>
    </citation>
    <scope>NUCLEOTIDE SEQUENCE [LARGE SCALE GENOMIC DNA]</scope>
    <source>
        <strain evidence="7">Tuebingen</strain>
    </source>
</reference>
<evidence type="ECO:0000256" key="1">
    <source>
        <dbReference type="ARBA" id="ARBA00022723"/>
    </source>
</evidence>
<dbReference type="GO" id="GO:0008270">
    <property type="term" value="F:zinc ion binding"/>
    <property type="evidence" value="ECO:0007669"/>
    <property type="project" value="UniProtKB-KW"/>
</dbReference>
<dbReference type="GeneTree" id="ENSGT00530000063869"/>
<dbReference type="HOGENOM" id="CLU_066148_0_0_1"/>
<feature type="region of interest" description="Disordered" evidence="5">
    <location>
        <begin position="191"/>
        <end position="234"/>
    </location>
</feature>
<dbReference type="Pfam" id="PF21366">
    <property type="entry name" value="TRAFD1-XIAF1_ZnF"/>
    <property type="match status" value="1"/>
</dbReference>
<dbReference type="GO" id="GO:0005739">
    <property type="term" value="C:mitochondrion"/>
    <property type="evidence" value="ECO:0000318"/>
    <property type="project" value="GO_Central"/>
</dbReference>
<dbReference type="Bgee" id="ENSDARG00000068939">
    <property type="expression patterns" value="Expressed in spleen and 20 other cell types or tissues"/>
</dbReference>
<name>F1QWG9_DANRE</name>
<reference evidence="9" key="7">
    <citation type="submission" date="2025-04" db="UniProtKB">
        <authorList>
            <consortium name="RefSeq"/>
        </authorList>
    </citation>
    <scope>IDENTIFICATION</scope>
    <source>
        <strain evidence="9">Tuebingen</strain>
    </source>
</reference>
<dbReference type="InterPro" id="IPR049439">
    <property type="entry name" value="TRAFD1-XIAF1_Znf"/>
</dbReference>
<sequence>MDTEEELVLCTHCNKDVAKANFDLHEPHCKRFLCKCPDCNDTVHRDQLEEHKTEQHAEVKCKKCKKKMEQRHLLDHEKNECPERSEICEFCQLELPLSTLKVHKVSCGSRTERCSDCDQYVKMTDQIDHAQICPATTQTTSRDLVSKDDSSDLDEGTMLQCDNCLKYIPSASLEIHKGNCPRDLQYVGSYDDNYDDDDNNDDKKPKAGNNSDSDAAEFSFSSRHKTKGDKNSDTDLEKISTCRLCHLALPVKTLEWHEKRCELHRHLSTA</sequence>
<dbReference type="PaxDb" id="7955-ENSDARP00000090658"/>
<dbReference type="Ensembl" id="ENSDART00000099885.5">
    <property type="protein sequence ID" value="ENSDARP00000090658.3"/>
    <property type="gene ID" value="ENSDARG00000068939.5"/>
</dbReference>
<dbReference type="KEGG" id="dre:767709"/>
<organism evidence="7">
    <name type="scientific">Danio rerio</name>
    <name type="common">Zebrafish</name>
    <name type="synonym">Brachydanio rerio</name>
    <dbReference type="NCBI Taxonomy" id="7955"/>
    <lineage>
        <taxon>Eukaryota</taxon>
        <taxon>Metazoa</taxon>
        <taxon>Chordata</taxon>
        <taxon>Craniata</taxon>
        <taxon>Vertebrata</taxon>
        <taxon>Euteleostomi</taxon>
        <taxon>Actinopterygii</taxon>
        <taxon>Neopterygii</taxon>
        <taxon>Teleostei</taxon>
        <taxon>Ostariophysi</taxon>
        <taxon>Cypriniformes</taxon>
        <taxon>Danionidae</taxon>
        <taxon>Danioninae</taxon>
        <taxon>Danio</taxon>
    </lineage>
</organism>
<evidence type="ECO:0000256" key="2">
    <source>
        <dbReference type="ARBA" id="ARBA00022771"/>
    </source>
</evidence>
<protein>
    <submittedName>
        <fullName evidence="7 9">XIAP-associated factor 1</fullName>
    </submittedName>
</protein>
<dbReference type="RefSeq" id="NP_001070115.2">
    <property type="nucleotide sequence ID" value="NM_001076647.2"/>
</dbReference>
<reference evidence="7" key="1">
    <citation type="submission" date="2011-07" db="UniProtKB">
        <authorList>
            <consortium name="Ensembl"/>
        </authorList>
    </citation>
    <scope>IDENTIFICATION</scope>
    <source>
        <strain evidence="7">Tuebingen</strain>
    </source>
</reference>
<dbReference type="InterPro" id="IPR001293">
    <property type="entry name" value="Znf_TRAF"/>
</dbReference>
<keyword evidence="3 4" id="KW-0862">Zinc</keyword>
<feature type="compositionally biased region" description="Low complexity" evidence="5">
    <location>
        <begin position="211"/>
        <end position="221"/>
    </location>
</feature>
<dbReference type="OMA" id="MDHEADE"/>
<evidence type="ECO:0000259" key="6">
    <source>
        <dbReference type="PROSITE" id="PS50145"/>
    </source>
</evidence>
<feature type="zinc finger region" description="TRAF-type" evidence="4">
    <location>
        <begin position="25"/>
        <end position="101"/>
    </location>
</feature>
<dbReference type="PANTHER" id="PTHR16295">
    <property type="entry name" value="TRAF-TYPE ZINC FINGER PROTEIN-RELATED"/>
    <property type="match status" value="1"/>
</dbReference>
<accession>F1QWG9</accession>
<dbReference type="PANTHER" id="PTHR16295:SF17">
    <property type="entry name" value="XIAP-ASSOCIATED FACTOR 1"/>
    <property type="match status" value="1"/>
</dbReference>
<evidence type="ECO:0000313" key="9">
    <source>
        <dbReference type="RefSeq" id="NP_001070115.2"/>
    </source>
</evidence>
<dbReference type="Gene3D" id="3.30.40.10">
    <property type="entry name" value="Zinc/RING finger domain, C3HC4 (zinc finger)"/>
    <property type="match status" value="2"/>
</dbReference>
<evidence type="ECO:0000313" key="7">
    <source>
        <dbReference type="Ensembl" id="ENSDARP00000090658"/>
    </source>
</evidence>
<reference evidence="9" key="5">
    <citation type="journal article" date="2016" name="BMC Genomics">
        <title>Gene evolution and gene expression after whole genome duplication in fish: the PhyloFish database.</title>
        <authorList>
            <person name="Pasquier J."/>
            <person name="Cabau C."/>
            <person name="Nguyen T."/>
            <person name="Jouanno E."/>
            <person name="Severac D."/>
            <person name="Braasch I."/>
            <person name="Journot L."/>
            <person name="Pontarotti P."/>
            <person name="Klopp C."/>
            <person name="Postlethwait J.H."/>
            <person name="Guiguen Y."/>
            <person name="Bobe J."/>
        </authorList>
    </citation>
    <scope>NUCLEOTIDE SEQUENCE</scope>
    <source>
        <strain evidence="9">Tuebingen</strain>
    </source>
</reference>
<dbReference type="STRING" id="7955.ENSDARP00000090658"/>
<dbReference type="GeneID" id="767709"/>
<dbReference type="ExpressionAtlas" id="F1QWG9">
    <property type="expression patterns" value="baseline and differential"/>
</dbReference>
<reference evidence="9" key="6">
    <citation type="journal article" date="2016" name="Sci. Rep.">
        <title>The first characterization of multidrug and toxin extrusion (MATE/SLC47) proteins in zebrafish (Danio rerio).</title>
        <authorList>
            <person name="Loncar J."/>
            <person name="Popovic M."/>
            <person name="Krznar P."/>
            <person name="Zaja R."/>
            <person name="Smital T."/>
        </authorList>
    </citation>
    <scope>NUCLEOTIDE SEQUENCE</scope>
    <source>
        <strain evidence="9">Tuebingen</strain>
    </source>
</reference>
<reference evidence="9" key="3">
    <citation type="journal article" date="2014" name="J. Immunol.">
        <title>Contrasted innate responses to two viruses in zebrafish: insights into the ancestral repertoire of vertebrate IFN-stimulated genes.</title>
        <authorList>
            <person name="Briolat V."/>
            <person name="Jouneau L."/>
            <person name="Carvalho R."/>
            <person name="Palha N."/>
            <person name="Langevin C."/>
            <person name="Herbomel P."/>
            <person name="Schwartz O."/>
            <person name="Spaink H.P."/>
            <person name="Levraud J.P."/>
            <person name="Boudinot P."/>
        </authorList>
    </citation>
    <scope>NUCLEOTIDE SEQUENCE</scope>
    <source>
        <strain evidence="9">Tuebingen</strain>
    </source>
</reference>
<proteinExistence type="predicted"/>
<evidence type="ECO:0000256" key="5">
    <source>
        <dbReference type="SAM" id="MobiDB-lite"/>
    </source>
</evidence>
<dbReference type="InterPro" id="IPR013083">
    <property type="entry name" value="Znf_RING/FYVE/PHD"/>
</dbReference>
<accession>A0A8M1NBD8</accession>
<evidence type="ECO:0000313" key="8">
    <source>
        <dbReference type="Proteomes" id="UP000000437"/>
    </source>
</evidence>
<keyword evidence="1 4" id="KW-0479">Metal-binding</keyword>
<keyword evidence="2 4" id="KW-0863">Zinc-finger</keyword>
<feature type="domain" description="TRAF-type" evidence="6">
    <location>
        <begin position="25"/>
        <end position="101"/>
    </location>
</feature>
<dbReference type="EMBL" id="BX004776">
    <property type="status" value="NOT_ANNOTATED_CDS"/>
    <property type="molecule type" value="Genomic_DNA"/>
</dbReference>
<evidence type="ECO:0000256" key="3">
    <source>
        <dbReference type="ARBA" id="ARBA00022833"/>
    </source>
</evidence>
<dbReference type="eggNOG" id="ENOG502S2R0">
    <property type="taxonomic scope" value="Eukaryota"/>
</dbReference>
<dbReference type="InterPro" id="IPR051986">
    <property type="entry name" value="Innate_Immune_Apopt_Reg"/>
</dbReference>
<gene>
    <name evidence="7 9 10" type="primary">xaf1</name>
    <name evidence="9" type="synonym">zgc:153893</name>
</gene>
<dbReference type="CTD" id="54739"/>
<dbReference type="PROSITE" id="PS50145">
    <property type="entry name" value="ZF_TRAF"/>
    <property type="match status" value="1"/>
</dbReference>
<dbReference type="ZFIN" id="ZDB-GENE-060929-840">
    <property type="gene designation" value="xaf1"/>
</dbReference>
<evidence type="ECO:0000256" key="4">
    <source>
        <dbReference type="PROSITE-ProRule" id="PRU00207"/>
    </source>
</evidence>
<keyword evidence="8" id="KW-1185">Reference proteome</keyword>
<dbReference type="AlphaFoldDB" id="F1QWG9"/>